<proteinExistence type="predicted"/>
<sequence>MDSGPQGPYGGSGGQAAYAGQPFGASGPYGGASGPYGGGPLSTPWVSPKLLRPPLWWMWAAWGVALVCVVAGVALFVSGVTTTVNGALPTRTFAAGETASVTVDPAEAPVVYLASATPVQYTCSVTGGDGKGLLARMPGTMTVTQGSTRWQAILALNVSRKGGYVLQCATVQSVGARFAVGPSVDAGGLAGGVAALVLLPGAGILLALVVTVVVLVRRSSHRKRLATGG</sequence>
<evidence type="ECO:0000256" key="1">
    <source>
        <dbReference type="SAM" id="Phobius"/>
    </source>
</evidence>
<keyword evidence="3" id="KW-1185">Reference proteome</keyword>
<feature type="transmembrane region" description="Helical" evidence="1">
    <location>
        <begin position="193"/>
        <end position="216"/>
    </location>
</feature>
<organism evidence="2 3">
    <name type="scientific">Nonomuraea roseoviolacea subsp. carminata</name>
    <dbReference type="NCBI Taxonomy" id="160689"/>
    <lineage>
        <taxon>Bacteria</taxon>
        <taxon>Bacillati</taxon>
        <taxon>Actinomycetota</taxon>
        <taxon>Actinomycetes</taxon>
        <taxon>Streptosporangiales</taxon>
        <taxon>Streptosporangiaceae</taxon>
        <taxon>Nonomuraea</taxon>
    </lineage>
</organism>
<reference evidence="2 3" key="1">
    <citation type="submission" date="2022-06" db="EMBL/GenBank/DDBJ databases">
        <title>Sequencing the genomes of 1000 actinobacteria strains.</title>
        <authorList>
            <person name="Klenk H.-P."/>
        </authorList>
    </citation>
    <scope>NUCLEOTIDE SEQUENCE [LARGE SCALE GENOMIC DNA]</scope>
    <source>
        <strain evidence="2 3">DSM 44170</strain>
    </source>
</reference>
<keyword evidence="1" id="KW-0812">Transmembrane</keyword>
<accession>A0ABT1JSU6</accession>
<feature type="transmembrane region" description="Helical" evidence="1">
    <location>
        <begin position="55"/>
        <end position="77"/>
    </location>
</feature>
<keyword evidence="1" id="KW-1133">Transmembrane helix</keyword>
<name>A0ABT1JSU6_9ACTN</name>
<evidence type="ECO:0000313" key="2">
    <source>
        <dbReference type="EMBL" id="MCP2344823.1"/>
    </source>
</evidence>
<protein>
    <submittedName>
        <fullName evidence="2">Uncharacterized protein</fullName>
    </submittedName>
</protein>
<dbReference type="RefSeq" id="WP_253765926.1">
    <property type="nucleotide sequence ID" value="NZ_BAAAVE010000016.1"/>
</dbReference>
<evidence type="ECO:0000313" key="3">
    <source>
        <dbReference type="Proteomes" id="UP001320766"/>
    </source>
</evidence>
<gene>
    <name evidence="2" type="ORF">HD595_000945</name>
</gene>
<dbReference type="Proteomes" id="UP001320766">
    <property type="component" value="Unassembled WGS sequence"/>
</dbReference>
<dbReference type="EMBL" id="JAMZEC010000001">
    <property type="protein sequence ID" value="MCP2344823.1"/>
    <property type="molecule type" value="Genomic_DNA"/>
</dbReference>
<keyword evidence="1" id="KW-0472">Membrane</keyword>
<comment type="caution">
    <text evidence="2">The sequence shown here is derived from an EMBL/GenBank/DDBJ whole genome shotgun (WGS) entry which is preliminary data.</text>
</comment>